<proteinExistence type="predicted"/>
<dbReference type="HOGENOM" id="CLU_1153134_0_0_1"/>
<dbReference type="EMBL" id="CM008977">
    <property type="protein sequence ID" value="PNW72478.1"/>
    <property type="molecule type" value="Genomic_DNA"/>
</dbReference>
<dbReference type="KEGG" id="cre:CHLRE_16g684267v5"/>
<gene>
    <name evidence="1" type="ORF">CHLRE_16g684267v5</name>
</gene>
<dbReference type="OrthoDB" id="544663at2759"/>
<organism evidence="1 2">
    <name type="scientific">Chlamydomonas reinhardtii</name>
    <name type="common">Chlamydomonas smithii</name>
    <dbReference type="NCBI Taxonomy" id="3055"/>
    <lineage>
        <taxon>Eukaryota</taxon>
        <taxon>Viridiplantae</taxon>
        <taxon>Chlorophyta</taxon>
        <taxon>core chlorophytes</taxon>
        <taxon>Chlorophyceae</taxon>
        <taxon>CS clade</taxon>
        <taxon>Chlamydomonadales</taxon>
        <taxon>Chlamydomonadaceae</taxon>
        <taxon>Chlamydomonas</taxon>
    </lineage>
</organism>
<evidence type="ECO:0000313" key="1">
    <source>
        <dbReference type="EMBL" id="PNW72478.1"/>
    </source>
</evidence>
<dbReference type="AlphaFoldDB" id="A8JA85"/>
<dbReference type="Gramene" id="PNW72478">
    <property type="protein sequence ID" value="PNW72478"/>
    <property type="gene ID" value="CHLRE_16g684267v5"/>
</dbReference>
<dbReference type="Proteomes" id="UP000006906">
    <property type="component" value="Chromosome 16"/>
</dbReference>
<sequence>MVVYALPGDVHLPPKKRHFSQLGQPCHEASSPSKRNKHEAADVLPSDTLPGLMLGADGGIWHVDGLLELLTGALCSALGTDGLHSDAVPAGPSSAPVVAGPAHAAHAASHTAPPAAGAPGQQPCPYAAASTAFDMLRSNLPALTIPRPPAAPAVDDLDDEDDRSSVASLSAWVAGTPSRRRGSEVAAGQGPGSAGVTPLSGFMNFSFAAGFTPRAAMAAQAAAAGPCSSCESVGSGAATVR</sequence>
<protein>
    <submittedName>
        <fullName evidence="1">Uncharacterized protein</fullName>
    </submittedName>
</protein>
<accession>A8JA85</accession>
<dbReference type="InParanoid" id="A8JA85"/>
<name>A8JA85_CHLRE</name>
<evidence type="ECO:0000313" key="2">
    <source>
        <dbReference type="Proteomes" id="UP000006906"/>
    </source>
</evidence>
<reference evidence="1 2" key="1">
    <citation type="journal article" date="2007" name="Science">
        <title>The Chlamydomonas genome reveals the evolution of key animal and plant functions.</title>
        <authorList>
            <person name="Merchant S.S."/>
            <person name="Prochnik S.E."/>
            <person name="Vallon O."/>
            <person name="Harris E.H."/>
            <person name="Karpowicz S.J."/>
            <person name="Witman G.B."/>
            <person name="Terry A."/>
            <person name="Salamov A."/>
            <person name="Fritz-Laylin L.K."/>
            <person name="Marechal-Drouard L."/>
            <person name="Marshall W.F."/>
            <person name="Qu L.H."/>
            <person name="Nelson D.R."/>
            <person name="Sanderfoot A.A."/>
            <person name="Spalding M.H."/>
            <person name="Kapitonov V.V."/>
            <person name="Ren Q."/>
            <person name="Ferris P."/>
            <person name="Lindquist E."/>
            <person name="Shapiro H."/>
            <person name="Lucas S.M."/>
            <person name="Grimwood J."/>
            <person name="Schmutz J."/>
            <person name="Cardol P."/>
            <person name="Cerutti H."/>
            <person name="Chanfreau G."/>
            <person name="Chen C.L."/>
            <person name="Cognat V."/>
            <person name="Croft M.T."/>
            <person name="Dent R."/>
            <person name="Dutcher S."/>
            <person name="Fernandez E."/>
            <person name="Fukuzawa H."/>
            <person name="Gonzalez-Ballester D."/>
            <person name="Gonzalez-Halphen D."/>
            <person name="Hallmann A."/>
            <person name="Hanikenne M."/>
            <person name="Hippler M."/>
            <person name="Inwood W."/>
            <person name="Jabbari K."/>
            <person name="Kalanon M."/>
            <person name="Kuras R."/>
            <person name="Lefebvre P.A."/>
            <person name="Lemaire S.D."/>
            <person name="Lobanov A.V."/>
            <person name="Lohr M."/>
            <person name="Manuell A."/>
            <person name="Meier I."/>
            <person name="Mets L."/>
            <person name="Mittag M."/>
            <person name="Mittelmeier T."/>
            <person name="Moroney J.V."/>
            <person name="Moseley J."/>
            <person name="Napoli C."/>
            <person name="Nedelcu A.M."/>
            <person name="Niyogi K."/>
            <person name="Novoselov S.V."/>
            <person name="Paulsen I.T."/>
            <person name="Pazour G."/>
            <person name="Purton S."/>
            <person name="Ral J.P."/>
            <person name="Riano-Pachon D.M."/>
            <person name="Riekhof W."/>
            <person name="Rymarquis L."/>
            <person name="Schroda M."/>
            <person name="Stern D."/>
            <person name="Umen J."/>
            <person name="Willows R."/>
            <person name="Wilson N."/>
            <person name="Zimmer S.L."/>
            <person name="Allmer J."/>
            <person name="Balk J."/>
            <person name="Bisova K."/>
            <person name="Chen C.J."/>
            <person name="Elias M."/>
            <person name="Gendler K."/>
            <person name="Hauser C."/>
            <person name="Lamb M.R."/>
            <person name="Ledford H."/>
            <person name="Long J.C."/>
            <person name="Minagawa J."/>
            <person name="Page M.D."/>
            <person name="Pan J."/>
            <person name="Pootakham W."/>
            <person name="Roje S."/>
            <person name="Rose A."/>
            <person name="Stahlberg E."/>
            <person name="Terauchi A.M."/>
            <person name="Yang P."/>
            <person name="Ball S."/>
            <person name="Bowler C."/>
            <person name="Dieckmann C.L."/>
            <person name="Gladyshev V.N."/>
            <person name="Green P."/>
            <person name="Jorgensen R."/>
            <person name="Mayfield S."/>
            <person name="Mueller-Roeber B."/>
            <person name="Rajamani S."/>
            <person name="Sayre R.T."/>
            <person name="Brokstein P."/>
            <person name="Dubchak I."/>
            <person name="Goodstein D."/>
            <person name="Hornick L."/>
            <person name="Huang Y.W."/>
            <person name="Jhaveri J."/>
            <person name="Luo Y."/>
            <person name="Martinez D."/>
            <person name="Ngau W.C."/>
            <person name="Otillar B."/>
            <person name="Poliakov A."/>
            <person name="Porter A."/>
            <person name="Szajkowski L."/>
            <person name="Werner G."/>
            <person name="Zhou K."/>
            <person name="Grigoriev I.V."/>
            <person name="Rokhsar D.S."/>
            <person name="Grossman A.R."/>
        </authorList>
    </citation>
    <scope>NUCLEOTIDE SEQUENCE [LARGE SCALE GENOMIC DNA]</scope>
    <source>
        <strain evidence="2">CC-503</strain>
    </source>
</reference>
<dbReference type="RefSeq" id="XP_001698923.1">
    <property type="nucleotide sequence ID" value="XM_001698871.2"/>
</dbReference>
<dbReference type="PaxDb" id="3055-EDO99205"/>
<dbReference type="GeneID" id="5724476"/>
<keyword evidence="2" id="KW-1185">Reference proteome</keyword>